<dbReference type="EMBL" id="SEOQ01000002">
    <property type="protein sequence ID" value="TFY72919.1"/>
    <property type="molecule type" value="Genomic_DNA"/>
</dbReference>
<feature type="region of interest" description="Disordered" evidence="2">
    <location>
        <begin position="276"/>
        <end position="306"/>
    </location>
</feature>
<reference evidence="7 8" key="1">
    <citation type="submission" date="2019-02" db="EMBL/GenBank/DDBJ databases">
        <title>Genome sequencing of the rare red list fungi Dentipellis fragilis.</title>
        <authorList>
            <person name="Buettner E."/>
            <person name="Kellner H."/>
        </authorList>
    </citation>
    <scope>NUCLEOTIDE SEQUENCE [LARGE SCALE GENOMIC DNA]</scope>
    <source>
        <strain evidence="7 8">DSM 105465</strain>
    </source>
</reference>
<proteinExistence type="inferred from homology"/>
<keyword evidence="3" id="KW-0472">Membrane</keyword>
<feature type="region of interest" description="Disordered" evidence="2">
    <location>
        <begin position="780"/>
        <end position="806"/>
    </location>
</feature>
<feature type="region of interest" description="Disordered" evidence="2">
    <location>
        <begin position="607"/>
        <end position="705"/>
    </location>
</feature>
<evidence type="ECO:0000256" key="2">
    <source>
        <dbReference type="SAM" id="MobiDB-lite"/>
    </source>
</evidence>
<feature type="transmembrane region" description="Helical" evidence="3">
    <location>
        <begin position="1208"/>
        <end position="1227"/>
    </location>
</feature>
<feature type="region of interest" description="Disordered" evidence="2">
    <location>
        <begin position="1360"/>
        <end position="1404"/>
    </location>
</feature>
<feature type="region of interest" description="Disordered" evidence="2">
    <location>
        <begin position="217"/>
        <end position="258"/>
    </location>
</feature>
<keyword evidence="3" id="KW-0812">Transmembrane</keyword>
<feature type="domain" description="Cwf19-like C-terminal" evidence="5">
    <location>
        <begin position="888"/>
        <end position="1010"/>
    </location>
</feature>
<feature type="compositionally biased region" description="Basic residues" evidence="2">
    <location>
        <begin position="369"/>
        <end position="378"/>
    </location>
</feature>
<keyword evidence="8" id="KW-1185">Reference proteome</keyword>
<feature type="transmembrane region" description="Helical" evidence="3">
    <location>
        <begin position="1253"/>
        <end position="1272"/>
    </location>
</feature>
<dbReference type="GO" id="GO:0000398">
    <property type="term" value="P:mRNA splicing, via spliceosome"/>
    <property type="evidence" value="ECO:0007669"/>
    <property type="project" value="TreeGrafter"/>
</dbReference>
<keyword evidence="3" id="KW-1133">Transmembrane helix</keyword>
<evidence type="ECO:0000256" key="3">
    <source>
        <dbReference type="SAM" id="Phobius"/>
    </source>
</evidence>
<feature type="region of interest" description="Disordered" evidence="2">
    <location>
        <begin position="552"/>
        <end position="572"/>
    </location>
</feature>
<dbReference type="InterPro" id="IPR013715">
    <property type="entry name" value="DUF1746"/>
</dbReference>
<evidence type="ECO:0008006" key="9">
    <source>
        <dbReference type="Google" id="ProtNLM"/>
    </source>
</evidence>
<dbReference type="Proteomes" id="UP000298327">
    <property type="component" value="Unassembled WGS sequence"/>
</dbReference>
<feature type="region of interest" description="Disordered" evidence="2">
    <location>
        <begin position="492"/>
        <end position="534"/>
    </location>
</feature>
<dbReference type="InterPro" id="IPR040194">
    <property type="entry name" value="Cwf19-like"/>
</dbReference>
<feature type="transmembrane region" description="Helical" evidence="3">
    <location>
        <begin position="94"/>
        <end position="117"/>
    </location>
</feature>
<feature type="compositionally biased region" description="Basic and acidic residues" evidence="2">
    <location>
        <begin position="519"/>
        <end position="530"/>
    </location>
</feature>
<evidence type="ECO:0000313" key="8">
    <source>
        <dbReference type="Proteomes" id="UP000298327"/>
    </source>
</evidence>
<name>A0A4Y9ZHF1_9AGAM</name>
<evidence type="ECO:0000259" key="5">
    <source>
        <dbReference type="Pfam" id="PF04677"/>
    </source>
</evidence>
<feature type="transmembrane region" description="Helical" evidence="3">
    <location>
        <begin position="1168"/>
        <end position="1187"/>
    </location>
</feature>
<comment type="caution">
    <text evidence="7">The sequence shown here is derived from an EMBL/GenBank/DDBJ whole genome shotgun (WGS) entry which is preliminary data.</text>
</comment>
<evidence type="ECO:0000313" key="7">
    <source>
        <dbReference type="EMBL" id="TFY72919.1"/>
    </source>
</evidence>
<accession>A0A4Y9ZHF1</accession>
<dbReference type="PANTHER" id="PTHR12072:SF5">
    <property type="entry name" value="CWF19-LIKE PROTEIN 2"/>
    <property type="match status" value="1"/>
</dbReference>
<dbReference type="GO" id="GO:0071014">
    <property type="term" value="C:post-mRNA release spliceosomal complex"/>
    <property type="evidence" value="ECO:0007669"/>
    <property type="project" value="TreeGrafter"/>
</dbReference>
<organism evidence="7 8">
    <name type="scientific">Dentipellis fragilis</name>
    <dbReference type="NCBI Taxonomy" id="205917"/>
    <lineage>
        <taxon>Eukaryota</taxon>
        <taxon>Fungi</taxon>
        <taxon>Dikarya</taxon>
        <taxon>Basidiomycota</taxon>
        <taxon>Agaricomycotina</taxon>
        <taxon>Agaricomycetes</taxon>
        <taxon>Russulales</taxon>
        <taxon>Hericiaceae</taxon>
        <taxon>Dentipellis</taxon>
    </lineage>
</organism>
<evidence type="ECO:0000259" key="6">
    <source>
        <dbReference type="Pfam" id="PF08508"/>
    </source>
</evidence>
<comment type="similarity">
    <text evidence="1">Belongs to the CWF19 family.</text>
</comment>
<feature type="transmembrane region" description="Helical" evidence="3">
    <location>
        <begin position="65"/>
        <end position="88"/>
    </location>
</feature>
<dbReference type="InterPro" id="IPR006768">
    <property type="entry name" value="Cwf19-like_C_dom-1"/>
</dbReference>
<evidence type="ECO:0000259" key="4">
    <source>
        <dbReference type="Pfam" id="PF04676"/>
    </source>
</evidence>
<feature type="compositionally biased region" description="Polar residues" evidence="2">
    <location>
        <begin position="339"/>
        <end position="348"/>
    </location>
</feature>
<dbReference type="STRING" id="205917.A0A4Y9ZHF1"/>
<feature type="transmembrane region" description="Helical" evidence="3">
    <location>
        <begin position="30"/>
        <end position="53"/>
    </location>
</feature>
<dbReference type="InterPro" id="IPR006767">
    <property type="entry name" value="Cwf19-like_C_dom-2"/>
</dbReference>
<feature type="domain" description="DUF1746" evidence="6">
    <location>
        <begin position="1165"/>
        <end position="1266"/>
    </location>
</feature>
<feature type="region of interest" description="Disordered" evidence="2">
    <location>
        <begin position="1315"/>
        <end position="1342"/>
    </location>
</feature>
<dbReference type="OrthoDB" id="2113965at2759"/>
<dbReference type="Pfam" id="PF04677">
    <property type="entry name" value="CwfJ_C_1"/>
    <property type="match status" value="1"/>
</dbReference>
<feature type="region of interest" description="Disordered" evidence="2">
    <location>
        <begin position="326"/>
        <end position="407"/>
    </location>
</feature>
<dbReference type="Pfam" id="PF04676">
    <property type="entry name" value="CwfJ_C_2"/>
    <property type="match status" value="1"/>
</dbReference>
<feature type="compositionally biased region" description="Basic and acidic residues" evidence="2">
    <location>
        <begin position="607"/>
        <end position="636"/>
    </location>
</feature>
<evidence type="ECO:0000256" key="1">
    <source>
        <dbReference type="ARBA" id="ARBA00006795"/>
    </source>
</evidence>
<feature type="compositionally biased region" description="Low complexity" evidence="2">
    <location>
        <begin position="654"/>
        <end position="679"/>
    </location>
</feature>
<dbReference type="PANTHER" id="PTHR12072">
    <property type="entry name" value="CWF19, CELL CYCLE CONTROL PROTEIN"/>
    <property type="match status" value="1"/>
</dbReference>
<dbReference type="Pfam" id="PF08508">
    <property type="entry name" value="DUF1746"/>
    <property type="match status" value="1"/>
</dbReference>
<protein>
    <recommendedName>
        <fullName evidence="9">Cwf19-like C-terminal domain-containing protein</fullName>
    </recommendedName>
</protein>
<gene>
    <name evidence="7" type="ORF">EVG20_g75</name>
</gene>
<sequence length="1404" mass="156467">MGRGFFGSIWYWIFQRPRFCCCLPVRMGVIIMAFVNLVLSAFLSIIIWFEVASTPTLSSKERGSFIALGVVETTLALLSALGFVGAIVRKVTFVTSYCTGLYIHFLINVGVAGYFLAQILHAEHSDAIQACKDAIQDPKAQDQCLSLLGVAKGLYAAIATILLVFELYGALIATRYVHQVKTEKREARRPLHLRGDSDAQRLVPSYVAYSDPISGQTLYDPFDPKGDESRPTSMVSDHSRYSFADGGEPVFNAPDHHFEMPTAMPAAEGYSDAEKGHMTGRRRQLSGDSDMHSETTTLGPSTPRAVAPLQTKADDEGEGLLSARGAAHEEDDQSYIPVSCNTSPTYTAMGNKEPKTRHSHRDATEERRHDHKSHKRHHHDEPDAKRRHKKRKDTSQSTVRVTDDGVNDEDMWVEKNIDVDGEPPLATGIPSSESLKIKSRAYSNPDDPSVPPSRFTEAPLVRDEWMLFPPPSDVTAPLETTNVKIPGGEEMLTEGYGEPSQGKRDIGGSVDFFSSLGSERPKRPQPDRPNPDQLQISSKELNAQLKENKSIAEYTEPPVASKPLVPGGPGSQWRMMRLRRVYETAEEDNRSIEDVAVDRFGSLEAFEQAKEERRILDEREGRRADSGKGKERERVFKRSTAGRGEKGIMYTDIGSGASSRSSSFRRPGGMADSGPSTPSSRPPPPAHWKFDSINRPSPIPSVMTPQATLPTTRALSPSSLNKLQAKVLRAKLMGAPDAETLEAQYEAELSGGIGSITESGDGIRTQVEVLPTLDARGRLYDVGHGKNDGPLPSGNRQKKEKVETRDPKTGDIVRYNADDDTTSLGDMLRQERFGAGIADQKNLDIQFANSIATDAGFQNDLDYMDDNAEKLGRQKMRSDAMKRQFAINDYKRTQKALASCPFCYGEDDSLPKAPIVALGTRVFLACTLHEELVPGHCLIVPIQHHLTMLEGDDDVWDENFMKSLMKMFAEQDKGVVFYETVLTLKWQKHSVIECVPVPWEQFDLLPGYFKVKCFTVARTYLYRKLTTSQESILMSESEWSQHKKLIDFSTRGGFRRMMVPNLPYFMVQFDYKGEKGYGHVIEGTNEAADADDDEPIDEGDRGGGEFPRYFASEIIGNILDLEPRRWRHPRRHEFRQNKDRDSELVYGRFNAQRKHITASIPNVKLEALLYQLHILSYLMSPSILALVTRTAAQLQLAKPRDIDAKRTLRFWYILILLFNLGSVWTHATQGAAEGRTVILDFIGMAFRPSKSQLLLLDIIIVFLSILLTTIAFETSYRRDTLDTTDSIVSRSAASSPRASTSRLIVDVHLQTLMRHIRHPPPPPPQQNPSLEGQSFLPLPNTTTFLPENLRLLMRARTGMRARETDIGRGATGRPLPNADGIRPDDAGSQTQGGRVPGGMDEEGL</sequence>
<feature type="domain" description="Cwf19-like protein C-terminal" evidence="4">
    <location>
        <begin position="1038"/>
        <end position="1140"/>
    </location>
</feature>
<feature type="compositionally biased region" description="Basic and acidic residues" evidence="2">
    <location>
        <begin position="352"/>
        <end position="368"/>
    </location>
</feature>